<keyword evidence="3" id="KW-1185">Reference proteome</keyword>
<evidence type="ECO:0000259" key="1">
    <source>
        <dbReference type="SMART" id="SM00470"/>
    </source>
</evidence>
<dbReference type="CDD" id="cd16387">
    <property type="entry name" value="ParB_N_Srx"/>
    <property type="match status" value="1"/>
</dbReference>
<reference evidence="2 3" key="1">
    <citation type="submission" date="2016-04" db="EMBL/GenBank/DDBJ databases">
        <title>Complete genome sequence of Dietzia lutea YIM 80766T, a strain isolated from desert soil in Egypt.</title>
        <authorList>
            <person name="Zhao J."/>
            <person name="Hu B."/>
            <person name="Geng S."/>
            <person name="Nie Y."/>
            <person name="Tang Y."/>
        </authorList>
    </citation>
    <scope>NUCLEOTIDE SEQUENCE [LARGE SCALE GENOMIC DNA]</scope>
    <source>
        <strain evidence="2 3">YIM 80766</strain>
    </source>
</reference>
<name>A0A2S1R812_9ACTN</name>
<dbReference type="OrthoDB" id="4545778at2"/>
<dbReference type="RefSeq" id="WP_108847675.1">
    <property type="nucleotide sequence ID" value="NZ_CP015449.1"/>
</dbReference>
<dbReference type="Proteomes" id="UP000244928">
    <property type="component" value="Chromosome"/>
</dbReference>
<dbReference type="Gene3D" id="3.90.1530.10">
    <property type="entry name" value="Conserved hypothetical protein from pyrococcus furiosus pfu- 392566-001, ParB domain"/>
    <property type="match status" value="1"/>
</dbReference>
<feature type="domain" description="ParB-like N-terminal" evidence="1">
    <location>
        <begin position="18"/>
        <end position="107"/>
    </location>
</feature>
<dbReference type="InterPro" id="IPR003115">
    <property type="entry name" value="ParB_N"/>
</dbReference>
<evidence type="ECO:0000313" key="2">
    <source>
        <dbReference type="EMBL" id="AWH92436.1"/>
    </source>
</evidence>
<dbReference type="InterPro" id="IPR036086">
    <property type="entry name" value="ParB/Sulfiredoxin_sf"/>
</dbReference>
<proteinExistence type="predicted"/>
<gene>
    <name evidence="2" type="ORF">A6035_09975</name>
</gene>
<evidence type="ECO:0000313" key="3">
    <source>
        <dbReference type="Proteomes" id="UP000244928"/>
    </source>
</evidence>
<dbReference type="AlphaFoldDB" id="A0A2S1R812"/>
<protein>
    <recommendedName>
        <fullName evidence="1">ParB-like N-terminal domain-containing protein</fullName>
    </recommendedName>
</protein>
<dbReference type="SMART" id="SM00470">
    <property type="entry name" value="ParB"/>
    <property type="match status" value="1"/>
</dbReference>
<dbReference type="Pfam" id="PF20188">
    <property type="entry name" value="DUF6551"/>
    <property type="match status" value="1"/>
</dbReference>
<sequence length="271" mass="30222">MAKSYEYKLPDHKVEYGVKVPTDELKIDPQAQRTLNEKRAQKLADTFIPEAVGTIIVSERESGEKYIVDGQHRWRASQLLERQHVICEVHKGLTQTEEAILFLIKNRESSRPSAIDEYHIGLTGGIPLFVDTDKVVTKHKLSMGSTSVNAIGAVNGVLRITDRYGAETLDRTLAVAEEAWGRTAETWDGMLLGGLGEFIGRHGEQITSDDELAKKLGKRNPAWKWKADVHARSTSGGTQHSGTGGRVMTCYHMIVETWNKGRRSETTKIVL</sequence>
<dbReference type="EMBL" id="CP015449">
    <property type="protein sequence ID" value="AWH92436.1"/>
    <property type="molecule type" value="Genomic_DNA"/>
</dbReference>
<accession>A0A2S1R812</accession>
<dbReference type="KEGG" id="dlu:A6035_09975"/>
<dbReference type="SUPFAM" id="SSF110849">
    <property type="entry name" value="ParB/Sulfiredoxin"/>
    <property type="match status" value="1"/>
</dbReference>
<organism evidence="2 3">
    <name type="scientific">Dietzia lutea</name>
    <dbReference type="NCBI Taxonomy" id="546160"/>
    <lineage>
        <taxon>Bacteria</taxon>
        <taxon>Bacillati</taxon>
        <taxon>Actinomycetota</taxon>
        <taxon>Actinomycetes</taxon>
        <taxon>Mycobacteriales</taxon>
        <taxon>Dietziaceae</taxon>
        <taxon>Dietzia</taxon>
    </lineage>
</organism>
<dbReference type="InterPro" id="IPR046681">
    <property type="entry name" value="DUF6551"/>
</dbReference>